<reference evidence="1 2" key="1">
    <citation type="submission" date="2015-08" db="EMBL/GenBank/DDBJ databases">
        <title>Next Generation Sequencing and Analysis of the Genome of Puccinia sorghi L Schw, the Causal Agent of Maize Common Rust.</title>
        <authorList>
            <person name="Rochi L."/>
            <person name="Burguener G."/>
            <person name="Darino M."/>
            <person name="Turjanski A."/>
            <person name="Kreff E."/>
            <person name="Dieguez M.J."/>
            <person name="Sacco F."/>
        </authorList>
    </citation>
    <scope>NUCLEOTIDE SEQUENCE [LARGE SCALE GENOMIC DNA]</scope>
    <source>
        <strain evidence="1 2">RO10H11247</strain>
    </source>
</reference>
<keyword evidence="2" id="KW-1185">Reference proteome</keyword>
<comment type="caution">
    <text evidence="1">The sequence shown here is derived from an EMBL/GenBank/DDBJ whole genome shotgun (WGS) entry which is preliminary data.</text>
</comment>
<proteinExistence type="predicted"/>
<dbReference type="STRING" id="27349.A0A0L6VIH5"/>
<organism evidence="1 2">
    <name type="scientific">Puccinia sorghi</name>
    <dbReference type="NCBI Taxonomy" id="27349"/>
    <lineage>
        <taxon>Eukaryota</taxon>
        <taxon>Fungi</taxon>
        <taxon>Dikarya</taxon>
        <taxon>Basidiomycota</taxon>
        <taxon>Pucciniomycotina</taxon>
        <taxon>Pucciniomycetes</taxon>
        <taxon>Pucciniales</taxon>
        <taxon>Pucciniaceae</taxon>
        <taxon>Puccinia</taxon>
    </lineage>
</organism>
<dbReference type="VEuPathDB" id="FungiDB:VP01_1532g10"/>
<evidence type="ECO:0000313" key="2">
    <source>
        <dbReference type="Proteomes" id="UP000037035"/>
    </source>
</evidence>
<sequence>MTCFTSPCSLNSIPSITQKAEYLIYQVERVAYILYLYNQKYSCLFLKWTMPKALGEISISMNRQNSSKVCGNLIAISEQCKQDSLDLGPGLWKEVSNVQNPGLFPITWLKSFWRRVAVLRCRQIVPCNFSTPIELIINKDSFSKHWNLIQVAGAKVLIRTLEFQPLNNMNLFNKKIAREHIFMITDKYSHREFPRFCHKRCIIFIGREELLDDRDFDLICMRLSSRSNSWKSLSKRLFCLNIFFFEAGSSISVECSSSIKKRGSKGELDEPIEVKFLFVDYQELRLEKSGSWLS</sequence>
<name>A0A0L6VIH5_9BASI</name>
<protein>
    <submittedName>
        <fullName evidence="1">Uncharacterized protein</fullName>
    </submittedName>
</protein>
<gene>
    <name evidence="1" type="ORF">VP01_1532g10</name>
</gene>
<accession>A0A0L6VIH5</accession>
<dbReference type="EMBL" id="LAVV01005920">
    <property type="protein sequence ID" value="KNZ60591.1"/>
    <property type="molecule type" value="Genomic_DNA"/>
</dbReference>
<dbReference type="Proteomes" id="UP000037035">
    <property type="component" value="Unassembled WGS sequence"/>
</dbReference>
<dbReference type="AlphaFoldDB" id="A0A0L6VIH5"/>
<evidence type="ECO:0000313" key="1">
    <source>
        <dbReference type="EMBL" id="KNZ60591.1"/>
    </source>
</evidence>